<dbReference type="Proteomes" id="UP001595955">
    <property type="component" value="Unassembled WGS sequence"/>
</dbReference>
<dbReference type="Pfam" id="PF16126">
    <property type="entry name" value="DUF4838"/>
    <property type="match status" value="1"/>
</dbReference>
<dbReference type="Pfam" id="PF03648">
    <property type="entry name" value="Glyco_hydro_67N"/>
    <property type="match status" value="1"/>
</dbReference>
<sequence>MTVQDPAPDQHGIPRRMVLEGGAATALAVLATSMASSPASATFASRHAILLAGFGLTQYRIFLGRREGLVVQHAAQELARHLRSVTGARFDVVMGDRPPGGHGHLIVLGTENTFAERAGIDTHALGDDGFAFRTNGNTVIVAGASPRGTLYGTYWLLDRLVGIRWYAPDFAYVPRRLTLSIPRADLSGDHVPRFRFRTVLAGDAEDAAYRQHNMLNGLRDQYWTVPREPGIDTWSHYWPEEVKHSFQQVVTDPALWAGGQLKAMDEATRVAATAGLVRIINERIADGQDPSSSFYQEDRVTWEMDPASRAFADAHGGAPSAPVIDMVNDVAARVRAQIPDARLETQAYWFTYDPPTGIRVSDDVVLTVAPIHADFGDSLFGEKNAVVGAHIRTWADLAEHVVLWDYLCTFTGYILPFPNWWAMGEGIQELATLPNVQGYFGQSAWNARGTEFTQLRVWVISRLLWDPTADPDALIREFLEGYYGRADDAIYAYMQLMVSAVERTGTNLGVYIGENAGHLRFETLHQADALFDRAERAVRGNRVLLDHVRAVRLGIDYLLLLRSGFFQLVAERDGIAWEADVPRRLARFRDEIRAAGLTQYAETGGDPAAIVAHFEAMAAAEAREATPPAAVAGLPATDWVDYQEPTFTLYLPSASLVEDAQASNGYAVRMPGNNTAWAVQLPLEILPAGRWKIYITLRADVGTASPGALAVETGIWPPFGNSLGVPVSDLADGAYHELALPGTYERATDHTYAFAGPLAPAGLQNVFVDRIFAVRQ</sequence>
<feature type="domain" description="Alpha glucuronidase N-terminal" evidence="2">
    <location>
        <begin position="71"/>
        <end position="154"/>
    </location>
</feature>
<dbReference type="PANTHER" id="PTHR47406">
    <property type="entry name" value="COAGULATION FACTOR 5/8 TYPE, C-TERMINAL"/>
    <property type="match status" value="1"/>
</dbReference>
<evidence type="ECO:0000256" key="1">
    <source>
        <dbReference type="ARBA" id="ARBA00022801"/>
    </source>
</evidence>
<dbReference type="PANTHER" id="PTHR47406:SF2">
    <property type="entry name" value="ALPHA GLUCURONIDASE N-TERMINAL DOMAIN-CONTAINING PROTEIN"/>
    <property type="match status" value="1"/>
</dbReference>
<dbReference type="InterPro" id="IPR032287">
    <property type="entry name" value="DUF4838"/>
</dbReference>
<evidence type="ECO:0000313" key="3">
    <source>
        <dbReference type="EMBL" id="MFC4554989.1"/>
    </source>
</evidence>
<protein>
    <submittedName>
        <fullName evidence="3">DUF4838 domain-containing protein</fullName>
    </submittedName>
</protein>
<dbReference type="RefSeq" id="WP_164471396.1">
    <property type="nucleotide sequence ID" value="NZ_CP033325.1"/>
</dbReference>
<dbReference type="InterPro" id="IPR029018">
    <property type="entry name" value="Hex-like_dom2"/>
</dbReference>
<proteinExistence type="predicted"/>
<keyword evidence="1" id="KW-0378">Hydrolase</keyword>
<reference evidence="4" key="1">
    <citation type="journal article" date="2019" name="Int. J. Syst. Evol. Microbiol.">
        <title>The Global Catalogue of Microorganisms (GCM) 10K type strain sequencing project: providing services to taxonomists for standard genome sequencing and annotation.</title>
        <authorList>
            <consortium name="The Broad Institute Genomics Platform"/>
            <consortium name="The Broad Institute Genome Sequencing Center for Infectious Disease"/>
            <person name="Wu L."/>
            <person name="Ma J."/>
        </authorList>
    </citation>
    <scope>NUCLEOTIDE SEQUENCE [LARGE SCALE GENOMIC DNA]</scope>
    <source>
        <strain evidence="4">JCM 3369</strain>
    </source>
</reference>
<dbReference type="EMBL" id="JBHSGF010000004">
    <property type="protein sequence ID" value="MFC4554989.1"/>
    <property type="molecule type" value="Genomic_DNA"/>
</dbReference>
<dbReference type="InterPro" id="IPR006311">
    <property type="entry name" value="TAT_signal"/>
</dbReference>
<accession>A0ABV9DAD3</accession>
<dbReference type="PROSITE" id="PS51318">
    <property type="entry name" value="TAT"/>
    <property type="match status" value="1"/>
</dbReference>
<organism evidence="3 4">
    <name type="scientific">Georgenia faecalis</name>
    <dbReference type="NCBI Taxonomy" id="2483799"/>
    <lineage>
        <taxon>Bacteria</taxon>
        <taxon>Bacillati</taxon>
        <taxon>Actinomycetota</taxon>
        <taxon>Actinomycetes</taxon>
        <taxon>Micrococcales</taxon>
        <taxon>Bogoriellaceae</taxon>
        <taxon>Georgenia</taxon>
    </lineage>
</organism>
<evidence type="ECO:0000313" key="4">
    <source>
        <dbReference type="Proteomes" id="UP001595955"/>
    </source>
</evidence>
<dbReference type="InterPro" id="IPR005154">
    <property type="entry name" value="Glyco_hydro_67_aGlcAse_N"/>
</dbReference>
<keyword evidence="4" id="KW-1185">Reference proteome</keyword>
<dbReference type="SUPFAM" id="SSF55545">
    <property type="entry name" value="beta-N-acetylhexosaminidase-like domain"/>
    <property type="match status" value="1"/>
</dbReference>
<gene>
    <name evidence="3" type="ORF">ACFO3F_06995</name>
</gene>
<name>A0ABV9DAD3_9MICO</name>
<evidence type="ECO:0000259" key="2">
    <source>
        <dbReference type="Pfam" id="PF03648"/>
    </source>
</evidence>
<comment type="caution">
    <text evidence="3">The sequence shown here is derived from an EMBL/GenBank/DDBJ whole genome shotgun (WGS) entry which is preliminary data.</text>
</comment>
<dbReference type="Gene3D" id="3.30.379.10">
    <property type="entry name" value="Chitobiase/beta-hexosaminidase domain 2-like"/>
    <property type="match status" value="1"/>
</dbReference>